<dbReference type="EMBL" id="CP000271">
    <property type="protein sequence ID" value="ABE35144.1"/>
    <property type="molecule type" value="Genomic_DNA"/>
</dbReference>
<protein>
    <recommendedName>
        <fullName evidence="4">DUF4148 domain-containing protein</fullName>
    </recommendedName>
</protein>
<dbReference type="Proteomes" id="UP000001817">
    <property type="component" value="Chromosome 2"/>
</dbReference>
<dbReference type="Pfam" id="PF13663">
    <property type="entry name" value="DUF4148"/>
    <property type="match status" value="1"/>
</dbReference>
<evidence type="ECO:0000313" key="2">
    <source>
        <dbReference type="EMBL" id="ABE35144.1"/>
    </source>
</evidence>
<evidence type="ECO:0000256" key="1">
    <source>
        <dbReference type="SAM" id="SignalP"/>
    </source>
</evidence>
<accession>Q13L95</accession>
<dbReference type="eggNOG" id="ENOG5031792">
    <property type="taxonomic scope" value="Bacteria"/>
</dbReference>
<gene>
    <name evidence="2" type="ORF">Bxe_B0810</name>
</gene>
<keyword evidence="3" id="KW-1185">Reference proteome</keyword>
<feature type="signal peptide" evidence="1">
    <location>
        <begin position="1"/>
        <end position="33"/>
    </location>
</feature>
<dbReference type="RefSeq" id="WP_011492444.1">
    <property type="nucleotide sequence ID" value="NC_007952.1"/>
</dbReference>
<reference evidence="2 3" key="1">
    <citation type="journal article" date="2006" name="Proc. Natl. Acad. Sci. U.S.A.">
        <title>Burkholderia xenovorans LB400 harbors a multi-replicon, 9.73-Mbp genome shaped for versatility.</title>
        <authorList>
            <person name="Chain P.S."/>
            <person name="Denef V.J."/>
            <person name="Konstantinidis K.T."/>
            <person name="Vergez L.M."/>
            <person name="Agullo L."/>
            <person name="Reyes V.L."/>
            <person name="Hauser L."/>
            <person name="Cordova M."/>
            <person name="Gomez L."/>
            <person name="Gonzalez M."/>
            <person name="Land M."/>
            <person name="Lao V."/>
            <person name="Larimer F."/>
            <person name="LiPuma J.J."/>
            <person name="Mahenthiralingam E."/>
            <person name="Malfatti S.A."/>
            <person name="Marx C.J."/>
            <person name="Parnell J.J."/>
            <person name="Ramette A."/>
            <person name="Richardson P."/>
            <person name="Seeger M."/>
            <person name="Smith D."/>
            <person name="Spilker T."/>
            <person name="Sul W.J."/>
            <person name="Tsoi T.V."/>
            <person name="Ulrich L.E."/>
            <person name="Zhulin I.B."/>
            <person name="Tiedje J.M."/>
        </authorList>
    </citation>
    <scope>NUCLEOTIDE SEQUENCE [LARGE SCALE GENOMIC DNA]</scope>
    <source>
        <strain evidence="2 3">LB400</strain>
    </source>
</reference>
<name>Q13L95_PARXL</name>
<dbReference type="STRING" id="266265.Bxe_B0810"/>
<dbReference type="KEGG" id="bxb:DR64_6135"/>
<dbReference type="PATRIC" id="fig|266265.5.peg.6970"/>
<evidence type="ECO:0008006" key="4">
    <source>
        <dbReference type="Google" id="ProtNLM"/>
    </source>
</evidence>
<evidence type="ECO:0000313" key="3">
    <source>
        <dbReference type="Proteomes" id="UP000001817"/>
    </source>
</evidence>
<feature type="chain" id="PRO_5004182328" description="DUF4148 domain-containing protein" evidence="1">
    <location>
        <begin position="34"/>
        <end position="109"/>
    </location>
</feature>
<sequence length="109" mass="11770">MKLPSLNLFAIRAVPKALIVSTAFLITSTGVHAQMSQASPKSGTHQITRADVRHELEELEAAGYDPSRGDESDYPADIQEAERKVAAMHAAQMNALAGEQPAMQSMPMH</sequence>
<dbReference type="OrthoDB" id="9030534at2"/>
<proteinExistence type="predicted"/>
<dbReference type="AlphaFoldDB" id="Q13L95"/>
<organism evidence="2 3">
    <name type="scientific">Paraburkholderia xenovorans (strain LB400)</name>
    <dbReference type="NCBI Taxonomy" id="266265"/>
    <lineage>
        <taxon>Bacteria</taxon>
        <taxon>Pseudomonadati</taxon>
        <taxon>Pseudomonadota</taxon>
        <taxon>Betaproteobacteria</taxon>
        <taxon>Burkholderiales</taxon>
        <taxon>Burkholderiaceae</taxon>
        <taxon>Paraburkholderia</taxon>
    </lineage>
</organism>
<keyword evidence="1" id="KW-0732">Signal</keyword>
<dbReference type="InterPro" id="IPR025421">
    <property type="entry name" value="DUF4148"/>
</dbReference>
<dbReference type="KEGG" id="bxe:Bxe_B0810"/>